<evidence type="ECO:0000256" key="2">
    <source>
        <dbReference type="SAM" id="SignalP"/>
    </source>
</evidence>
<evidence type="ECO:0000256" key="1">
    <source>
        <dbReference type="SAM" id="MobiDB-lite"/>
    </source>
</evidence>
<dbReference type="RefSeq" id="WP_200966271.1">
    <property type="nucleotide sequence ID" value="NZ_BMAQ01000009.1"/>
</dbReference>
<dbReference type="InterPro" id="IPR014247">
    <property type="entry name" value="Spore_lipoprot_YhcN/YlaJ"/>
</dbReference>
<dbReference type="EMBL" id="BMAQ01000009">
    <property type="protein sequence ID" value="GFR38013.1"/>
    <property type="molecule type" value="Genomic_DNA"/>
</dbReference>
<feature type="compositionally biased region" description="Low complexity" evidence="1">
    <location>
        <begin position="62"/>
        <end position="71"/>
    </location>
</feature>
<feature type="chain" id="PRO_5036872653" evidence="2">
    <location>
        <begin position="28"/>
        <end position="187"/>
    </location>
</feature>
<dbReference type="Pfam" id="PF09580">
    <property type="entry name" value="Spore_YhcN_YlaJ"/>
    <property type="match status" value="1"/>
</dbReference>
<sequence length="187" mass="21049">MYKKISITITACLIAGLLAAGCGDNRADDQGMDRNGQQQNQYEMQQQNRGDAWNRGARGGDPMNPMNQRNQMNAGDQDVEYQVAERAADEIVQLAFVQSAYVLKTEHNAYVAAVLENGAELTRTMEHQIAQAVRRVDDTVDHVYVSTNPDFIERVDSYIDDLRQGRPVEGFVEEIVEIIDRIFPNAR</sequence>
<dbReference type="NCBIfam" id="TIGR02898">
    <property type="entry name" value="spore_YhcN_YlaJ"/>
    <property type="match status" value="1"/>
</dbReference>
<reference evidence="3" key="1">
    <citation type="submission" date="2020-08" db="EMBL/GenBank/DDBJ databases">
        <authorList>
            <person name="Uke A."/>
            <person name="Chhe C."/>
            <person name="Baramee S."/>
            <person name="Kosugi A."/>
        </authorList>
    </citation>
    <scope>NUCLEOTIDE SEQUENCE</scope>
    <source>
        <strain evidence="3">DA-C8</strain>
    </source>
</reference>
<gene>
    <name evidence="3" type="primary">yhcN</name>
    <name evidence="3" type="ORF">PRECH8_13090</name>
</gene>
<name>A0A916QFB2_9BACL</name>
<keyword evidence="2" id="KW-0732">Signal</keyword>
<evidence type="ECO:0000313" key="3">
    <source>
        <dbReference type="EMBL" id="GFR38013.1"/>
    </source>
</evidence>
<feature type="compositionally biased region" description="Low complexity" evidence="1">
    <location>
        <begin position="35"/>
        <end position="48"/>
    </location>
</feature>
<keyword evidence="3" id="KW-0449">Lipoprotein</keyword>
<protein>
    <submittedName>
        <fullName evidence="3">Lipoprotein YhcN</fullName>
    </submittedName>
</protein>
<reference evidence="3" key="2">
    <citation type="journal article" date="2021" name="Data Brief">
        <title>Draft genome sequence data of the facultative, thermophilic, xylanolytic bacterium Paenibacillus sp. strain DA-C8.</title>
        <authorList>
            <person name="Chhe C."/>
            <person name="Uke A."/>
            <person name="Baramee S."/>
            <person name="Ungkulpasvich U."/>
            <person name="Tachaapaikoon C."/>
            <person name="Pason P."/>
            <person name="Waeonukul R."/>
            <person name="Ratanakhanokchai K."/>
            <person name="Kosugi A."/>
        </authorList>
    </citation>
    <scope>NUCLEOTIDE SEQUENCE</scope>
    <source>
        <strain evidence="3">DA-C8</strain>
    </source>
</reference>
<proteinExistence type="predicted"/>
<dbReference type="Proteomes" id="UP000654993">
    <property type="component" value="Unassembled WGS sequence"/>
</dbReference>
<comment type="caution">
    <text evidence="3">The sequence shown here is derived from an EMBL/GenBank/DDBJ whole genome shotgun (WGS) entry which is preliminary data.</text>
</comment>
<feature type="region of interest" description="Disordered" evidence="1">
    <location>
        <begin position="29"/>
        <end position="71"/>
    </location>
</feature>
<evidence type="ECO:0000313" key="4">
    <source>
        <dbReference type="Proteomes" id="UP000654993"/>
    </source>
</evidence>
<dbReference type="PROSITE" id="PS51257">
    <property type="entry name" value="PROKAR_LIPOPROTEIN"/>
    <property type="match status" value="1"/>
</dbReference>
<organism evidence="3 4">
    <name type="scientific">Insulibacter thermoxylanivorax</name>
    <dbReference type="NCBI Taxonomy" id="2749268"/>
    <lineage>
        <taxon>Bacteria</taxon>
        <taxon>Bacillati</taxon>
        <taxon>Bacillota</taxon>
        <taxon>Bacilli</taxon>
        <taxon>Bacillales</taxon>
        <taxon>Paenibacillaceae</taxon>
        <taxon>Insulibacter</taxon>
    </lineage>
</organism>
<keyword evidence="4" id="KW-1185">Reference proteome</keyword>
<dbReference type="GO" id="GO:0030435">
    <property type="term" value="P:sporulation resulting in formation of a cellular spore"/>
    <property type="evidence" value="ECO:0007669"/>
    <property type="project" value="InterPro"/>
</dbReference>
<feature type="signal peptide" evidence="2">
    <location>
        <begin position="1"/>
        <end position="27"/>
    </location>
</feature>
<dbReference type="InterPro" id="IPR019076">
    <property type="entry name" value="Spore_lipoprot_YhcN/YlaJ-like"/>
</dbReference>
<dbReference type="AlphaFoldDB" id="A0A916QFB2"/>
<accession>A0A916QFB2</accession>